<feature type="region of interest" description="Disordered" evidence="1">
    <location>
        <begin position="330"/>
        <end position="363"/>
    </location>
</feature>
<dbReference type="InterPro" id="IPR003870">
    <property type="entry name" value="DUF222"/>
</dbReference>
<reference evidence="3 4" key="1">
    <citation type="submission" date="2023-07" db="EMBL/GenBank/DDBJ databases">
        <title>Sorghum-associated microbial communities from plants grown in Nebraska, USA.</title>
        <authorList>
            <person name="Schachtman D."/>
        </authorList>
    </citation>
    <scope>NUCLEOTIDE SEQUENCE [LARGE SCALE GENOMIC DNA]</scope>
    <source>
        <strain evidence="3 4">BE167</strain>
    </source>
</reference>
<sequence length="578" mass="60827">MEAIGDFIPGQADRPGIGIRPDVFRPTSVPVPLRLGADLFGAVDVALAVLRASTGAAVTEAARFGVAEASDFAGRVEELSRVVDHLQIVAAAEVDRTRGQAAAAARNAAKFGSDAPAGWLTGWNPEATATATATTDATATAAVAAAAVGPGAGCNGPGGADRAQGWVDDGYRNTTEFLRARLRITAAEARRRLALASDVLPRTGLSGQPLPAGRGELAAVLAAGDIASRAATLVSLSLDRVRHAAAPEDVARMEHALTRTAVENDQDFLTRIAKRWTDALDQDGAEPSEQELRQRQGAFIRRSHRGLQHLEIFATADQFEHLVTVMNTTANPRGGAASRPNAGSAENARSDARPDADANAGGTVDDAAAEEAAAARLDQRTRPQRLLDGLVGACKVALAAGDMPASGGLRPQVMVTINYRDLLEQLGGADPQTRGPGSGAGTLLFTGPVTASTARKIACDADIIPLVLGGNGRVLDIGRTSRVFPPHIRKALTARDQGCAFPGCTIPATWCEAHHVDYWSRGGTTGTEQGALLCSHHHHLIHKEQWTVQVRTGIPWFIPPPHLDPSQVPRRNRYFQLE</sequence>
<gene>
    <name evidence="3" type="ORF">J2X01_003317</name>
</gene>
<comment type="caution">
    <text evidence="3">The sequence shown here is derived from an EMBL/GenBank/DDBJ whole genome shotgun (WGS) entry which is preliminary data.</text>
</comment>
<dbReference type="InterPro" id="IPR003615">
    <property type="entry name" value="HNH_nuc"/>
</dbReference>
<organism evidence="3 4">
    <name type="scientific">Arthrobacter ginsengisoli</name>
    <dbReference type="NCBI Taxonomy" id="1356565"/>
    <lineage>
        <taxon>Bacteria</taxon>
        <taxon>Bacillati</taxon>
        <taxon>Actinomycetota</taxon>
        <taxon>Actinomycetes</taxon>
        <taxon>Micrococcales</taxon>
        <taxon>Micrococcaceae</taxon>
        <taxon>Arthrobacter</taxon>
    </lineage>
</organism>
<evidence type="ECO:0000313" key="3">
    <source>
        <dbReference type="EMBL" id="MDR7084011.1"/>
    </source>
</evidence>
<evidence type="ECO:0000256" key="1">
    <source>
        <dbReference type="SAM" id="MobiDB-lite"/>
    </source>
</evidence>
<dbReference type="Pfam" id="PF02720">
    <property type="entry name" value="DUF222"/>
    <property type="match status" value="1"/>
</dbReference>
<evidence type="ECO:0000313" key="4">
    <source>
        <dbReference type="Proteomes" id="UP001252243"/>
    </source>
</evidence>
<accession>A0ABU1UFV4</accession>
<protein>
    <recommendedName>
        <fullName evidence="2">HNH nuclease domain-containing protein</fullName>
    </recommendedName>
</protein>
<evidence type="ECO:0000259" key="2">
    <source>
        <dbReference type="SMART" id="SM00507"/>
    </source>
</evidence>
<name>A0ABU1UFV4_9MICC</name>
<dbReference type="SMART" id="SM00507">
    <property type="entry name" value="HNHc"/>
    <property type="match status" value="1"/>
</dbReference>
<feature type="domain" description="HNH nuclease" evidence="2">
    <location>
        <begin position="487"/>
        <end position="539"/>
    </location>
</feature>
<dbReference type="CDD" id="cd00085">
    <property type="entry name" value="HNHc"/>
    <property type="match status" value="1"/>
</dbReference>
<proteinExistence type="predicted"/>
<dbReference type="Proteomes" id="UP001252243">
    <property type="component" value="Unassembled WGS sequence"/>
</dbReference>
<keyword evidence="4" id="KW-1185">Reference proteome</keyword>
<dbReference type="EMBL" id="JAVDVQ010000016">
    <property type="protein sequence ID" value="MDR7084011.1"/>
    <property type="molecule type" value="Genomic_DNA"/>
</dbReference>
<dbReference type="RefSeq" id="WP_310059705.1">
    <property type="nucleotide sequence ID" value="NZ_JAVDVQ010000016.1"/>
</dbReference>